<dbReference type="Pfam" id="PF02321">
    <property type="entry name" value="OEP"/>
    <property type="match status" value="1"/>
</dbReference>
<evidence type="ECO:0000313" key="2">
    <source>
        <dbReference type="EMBL" id="MDR6291439.1"/>
    </source>
</evidence>
<dbReference type="Gene3D" id="2.20.200.10">
    <property type="entry name" value="Outer membrane efflux proteins (OEP)"/>
    <property type="match status" value="1"/>
</dbReference>
<dbReference type="Proteomes" id="UP001262410">
    <property type="component" value="Unassembled WGS sequence"/>
</dbReference>
<evidence type="ECO:0000256" key="1">
    <source>
        <dbReference type="ARBA" id="ARBA00007613"/>
    </source>
</evidence>
<reference evidence="2 3" key="1">
    <citation type="submission" date="2023-07" db="EMBL/GenBank/DDBJ databases">
        <title>Sorghum-associated microbial communities from plants grown in Nebraska, USA.</title>
        <authorList>
            <person name="Schachtman D."/>
        </authorList>
    </citation>
    <scope>NUCLEOTIDE SEQUENCE [LARGE SCALE GENOMIC DNA]</scope>
    <source>
        <strain evidence="2 3">584</strain>
    </source>
</reference>
<dbReference type="EMBL" id="JAVDPW010000007">
    <property type="protein sequence ID" value="MDR6291439.1"/>
    <property type="molecule type" value="Genomic_DNA"/>
</dbReference>
<comment type="similarity">
    <text evidence="1">Belongs to the outer membrane factor (OMF) (TC 1.B.17) family.</text>
</comment>
<dbReference type="SUPFAM" id="SSF56954">
    <property type="entry name" value="Outer membrane efflux proteins (OEP)"/>
    <property type="match status" value="1"/>
</dbReference>
<dbReference type="InterPro" id="IPR010131">
    <property type="entry name" value="MdtP/NodT-like"/>
</dbReference>
<gene>
    <name evidence="2" type="ORF">E9232_003973</name>
</gene>
<dbReference type="PANTHER" id="PTHR30203:SF25">
    <property type="entry name" value="OUTER MEMBRANE PROTEIN-RELATED"/>
    <property type="match status" value="1"/>
</dbReference>
<name>A0ABU1JV61_9PROT</name>
<protein>
    <submittedName>
        <fullName evidence="2">Outer membrane protein TolC</fullName>
    </submittedName>
</protein>
<comment type="caution">
    <text evidence="2">The sequence shown here is derived from an EMBL/GenBank/DDBJ whole genome shotgun (WGS) entry which is preliminary data.</text>
</comment>
<proteinExistence type="inferred from homology"/>
<dbReference type="PANTHER" id="PTHR30203">
    <property type="entry name" value="OUTER MEMBRANE CATION EFFLUX PROTEIN"/>
    <property type="match status" value="1"/>
</dbReference>
<dbReference type="RefSeq" id="WP_309796652.1">
    <property type="nucleotide sequence ID" value="NZ_JAVDPW010000007.1"/>
</dbReference>
<evidence type="ECO:0000313" key="3">
    <source>
        <dbReference type="Proteomes" id="UP001262410"/>
    </source>
</evidence>
<accession>A0ABU1JV61</accession>
<keyword evidence="3" id="KW-1185">Reference proteome</keyword>
<sequence length="152" mass="16291">MDRVQRALNENLDLDAAYARVRQARATAASAGAQLLPTVDFNASRTYKHLRLNGAFGSVANSSPGFHCDGHEDVIGPWASWEIDLFGGSRRDAAAANTEAQAAEAQPVGTRITVAAGTADAYLQIRCYRARLAVAQNQIATDEHLVELVHCA</sequence>
<organism evidence="2 3">
    <name type="scientific">Inquilinus ginsengisoli</name>
    <dbReference type="NCBI Taxonomy" id="363840"/>
    <lineage>
        <taxon>Bacteria</taxon>
        <taxon>Pseudomonadati</taxon>
        <taxon>Pseudomonadota</taxon>
        <taxon>Alphaproteobacteria</taxon>
        <taxon>Rhodospirillales</taxon>
        <taxon>Rhodospirillaceae</taxon>
        <taxon>Inquilinus</taxon>
    </lineage>
</organism>
<dbReference type="InterPro" id="IPR003423">
    <property type="entry name" value="OMP_efflux"/>
</dbReference>
<dbReference type="Gene3D" id="1.20.1600.10">
    <property type="entry name" value="Outer membrane efflux proteins (OEP)"/>
    <property type="match status" value="1"/>
</dbReference>